<evidence type="ECO:0000256" key="1">
    <source>
        <dbReference type="SAM" id="MobiDB-lite"/>
    </source>
</evidence>
<proteinExistence type="predicted"/>
<protein>
    <submittedName>
        <fullName evidence="2">Uncharacterized protein</fullName>
    </submittedName>
</protein>
<feature type="region of interest" description="Disordered" evidence="1">
    <location>
        <begin position="1"/>
        <end position="26"/>
    </location>
</feature>
<comment type="caution">
    <text evidence="2">The sequence shown here is derived from an EMBL/GenBank/DDBJ whole genome shotgun (WGS) entry which is preliminary data.</text>
</comment>
<dbReference type="Proteomes" id="UP000807504">
    <property type="component" value="Unassembled WGS sequence"/>
</dbReference>
<reference evidence="2" key="2">
    <citation type="submission" date="2020-06" db="EMBL/GenBank/DDBJ databases">
        <authorList>
            <person name="Sheffer M."/>
        </authorList>
    </citation>
    <scope>NUCLEOTIDE SEQUENCE</scope>
</reference>
<keyword evidence="3" id="KW-1185">Reference proteome</keyword>
<name>A0A8T0EBF2_ARGBR</name>
<dbReference type="EMBL" id="JABXBU010002228">
    <property type="protein sequence ID" value="KAF8770442.1"/>
    <property type="molecule type" value="Genomic_DNA"/>
</dbReference>
<organism evidence="2 3">
    <name type="scientific">Argiope bruennichi</name>
    <name type="common">Wasp spider</name>
    <name type="synonym">Aranea bruennichi</name>
    <dbReference type="NCBI Taxonomy" id="94029"/>
    <lineage>
        <taxon>Eukaryota</taxon>
        <taxon>Metazoa</taxon>
        <taxon>Ecdysozoa</taxon>
        <taxon>Arthropoda</taxon>
        <taxon>Chelicerata</taxon>
        <taxon>Arachnida</taxon>
        <taxon>Araneae</taxon>
        <taxon>Araneomorphae</taxon>
        <taxon>Entelegynae</taxon>
        <taxon>Araneoidea</taxon>
        <taxon>Araneidae</taxon>
        <taxon>Argiope</taxon>
    </lineage>
</organism>
<gene>
    <name evidence="2" type="ORF">HNY73_017970</name>
</gene>
<evidence type="ECO:0000313" key="3">
    <source>
        <dbReference type="Proteomes" id="UP000807504"/>
    </source>
</evidence>
<evidence type="ECO:0000313" key="2">
    <source>
        <dbReference type="EMBL" id="KAF8770442.1"/>
    </source>
</evidence>
<accession>A0A8T0EBF2</accession>
<feature type="region of interest" description="Disordered" evidence="1">
    <location>
        <begin position="252"/>
        <end position="272"/>
    </location>
</feature>
<reference evidence="2" key="1">
    <citation type="journal article" date="2020" name="bioRxiv">
        <title>Chromosome-level reference genome of the European wasp spider Argiope bruennichi: a resource for studies on range expansion and evolutionary adaptation.</title>
        <authorList>
            <person name="Sheffer M.M."/>
            <person name="Hoppe A."/>
            <person name="Krehenwinkel H."/>
            <person name="Uhl G."/>
            <person name="Kuss A.W."/>
            <person name="Jensen L."/>
            <person name="Jensen C."/>
            <person name="Gillespie R.G."/>
            <person name="Hoff K.J."/>
            <person name="Prost S."/>
        </authorList>
    </citation>
    <scope>NUCLEOTIDE SEQUENCE</scope>
</reference>
<dbReference type="AlphaFoldDB" id="A0A8T0EBF2"/>
<sequence>MFQTRGEPNSFHRAIEQHGDSSPSRPYHRIGCLQLKRNIDETRKLTDSWLKELLRVRAPYASPVVLIQTKAQWYHETLYRLQETEFLINYSRIVSIATNGRSSNMRQSQHLSCQGIDLKARLSSRFVTIALLTCLSEGLKRMRELHLLMKNLKRLLTVSNLLRTQRIMPNIPGQNVGVLNESRCPLQILPMLIPKGTTERRIDDLKPRMAILVEMITETGIRSKLTNDSFRHEHRSLFDTWQYTWASSNSEEKENLRTVDEVERDSKAGVGA</sequence>